<accession>A0A917QYF5</accession>
<protein>
    <recommendedName>
        <fullName evidence="8">Phage shock protein PspC N-terminal domain-containing protein</fullName>
    </recommendedName>
</protein>
<reference evidence="9" key="2">
    <citation type="submission" date="2020-09" db="EMBL/GenBank/DDBJ databases">
        <authorList>
            <person name="Sun Q."/>
            <person name="Ohkuma M."/>
        </authorList>
    </citation>
    <scope>NUCLEOTIDE SEQUENCE</scope>
    <source>
        <strain evidence="9">JCM 13064</strain>
    </source>
</reference>
<organism evidence="9 10">
    <name type="scientific">Sphaerisporangium melleum</name>
    <dbReference type="NCBI Taxonomy" id="321316"/>
    <lineage>
        <taxon>Bacteria</taxon>
        <taxon>Bacillati</taxon>
        <taxon>Actinomycetota</taxon>
        <taxon>Actinomycetes</taxon>
        <taxon>Streptosporangiales</taxon>
        <taxon>Streptosporangiaceae</taxon>
        <taxon>Sphaerisporangium</taxon>
    </lineage>
</organism>
<dbReference type="GO" id="GO:0005886">
    <property type="term" value="C:plasma membrane"/>
    <property type="evidence" value="ECO:0007669"/>
    <property type="project" value="UniProtKB-SubCell"/>
</dbReference>
<sequence>MTEVRDAGTPTEPDGSAPPNEERVLMRSEEGRLLTGVCAGLGRYTGMDPVLFRVGFAALVVGSGIGIMLYIAAFLLMRHPSGGPGFVEQWTRRVFDTDTVMALLAAIFAVGLIINLAADGISTASVVVATLLAVALLAAHARGVDLLTLTRSLPERIRGRRGTHPAPEHWLGRPFGGERPFAQPGPAPFPGAPSASAPYPGAAFSGAAGSGAPAPGAPFSGAPASGAPAFGSPAFGASGPTSAAAPPPPAPATSALHDTSAPQDTAAPPAAASATASDAHTVPGRTPQDAPPATAAFASPGPDQATIADAPPAAGTGAESPTYTASHPAGHGSGPGTTAAGAGWAGAAAPEPEYRRLADLAGAAARRPAGAYDSSGEPFAPRGPYRPHYDSQRQYEPPAWVYGGAAARTGRPRREREKSYIGGITMFAALMVGGIMVATQSPTSQFNVSVVGGAILITIGAGLLIATWFGRGAGLVATGTILSLLLVAGSTVSGIPRKIGSYTWAPVETSQIMPSYAVGIGDGTLDLRHTKLPPGSRTRFDASVSVGELKVFVPPTARVEVFGYTRLGDVKIEHTVQSGADVRHVKTLEPDVTPKGGVPIIELHVEAGVGDVEVSREAA</sequence>
<feature type="region of interest" description="Disordered" evidence="6">
    <location>
        <begin position="232"/>
        <end position="345"/>
    </location>
</feature>
<proteinExistence type="predicted"/>
<feature type="compositionally biased region" description="Low complexity" evidence="6">
    <location>
        <begin position="232"/>
        <end position="244"/>
    </location>
</feature>
<feature type="region of interest" description="Disordered" evidence="6">
    <location>
        <begin position="158"/>
        <end position="194"/>
    </location>
</feature>
<name>A0A917QYF5_9ACTN</name>
<feature type="transmembrane region" description="Helical" evidence="7">
    <location>
        <begin position="446"/>
        <end position="466"/>
    </location>
</feature>
<evidence type="ECO:0000256" key="7">
    <source>
        <dbReference type="SAM" id="Phobius"/>
    </source>
</evidence>
<comment type="subcellular location">
    <subcellularLocation>
        <location evidence="1">Cell membrane</location>
        <topology evidence="1">Single-pass membrane protein</topology>
    </subcellularLocation>
</comment>
<evidence type="ECO:0000256" key="4">
    <source>
        <dbReference type="ARBA" id="ARBA00022989"/>
    </source>
</evidence>
<feature type="transmembrane region" description="Helical" evidence="7">
    <location>
        <begin position="473"/>
        <end position="492"/>
    </location>
</feature>
<evidence type="ECO:0000256" key="6">
    <source>
        <dbReference type="SAM" id="MobiDB-lite"/>
    </source>
</evidence>
<dbReference type="AlphaFoldDB" id="A0A917QYF5"/>
<dbReference type="PANTHER" id="PTHR33885:SF3">
    <property type="entry name" value="PHAGE SHOCK PROTEIN C"/>
    <property type="match status" value="1"/>
</dbReference>
<feature type="transmembrane region" description="Helical" evidence="7">
    <location>
        <begin position="50"/>
        <end position="77"/>
    </location>
</feature>
<evidence type="ECO:0000256" key="2">
    <source>
        <dbReference type="ARBA" id="ARBA00022475"/>
    </source>
</evidence>
<evidence type="ECO:0000256" key="5">
    <source>
        <dbReference type="ARBA" id="ARBA00023136"/>
    </source>
</evidence>
<evidence type="ECO:0000256" key="3">
    <source>
        <dbReference type="ARBA" id="ARBA00022692"/>
    </source>
</evidence>
<evidence type="ECO:0000259" key="8">
    <source>
        <dbReference type="Pfam" id="PF04024"/>
    </source>
</evidence>
<gene>
    <name evidence="9" type="ORF">GCM10007964_19950</name>
</gene>
<keyword evidence="5 7" id="KW-0472">Membrane</keyword>
<keyword evidence="4 7" id="KW-1133">Transmembrane helix</keyword>
<dbReference type="RefSeq" id="WP_189162680.1">
    <property type="nucleotide sequence ID" value="NZ_BMNT01000009.1"/>
</dbReference>
<feature type="transmembrane region" description="Helical" evidence="7">
    <location>
        <begin position="98"/>
        <end position="118"/>
    </location>
</feature>
<keyword evidence="2" id="KW-1003">Cell membrane</keyword>
<reference evidence="9" key="1">
    <citation type="journal article" date="2014" name="Int. J. Syst. Evol. Microbiol.">
        <title>Complete genome sequence of Corynebacterium casei LMG S-19264T (=DSM 44701T), isolated from a smear-ripened cheese.</title>
        <authorList>
            <consortium name="US DOE Joint Genome Institute (JGI-PGF)"/>
            <person name="Walter F."/>
            <person name="Albersmeier A."/>
            <person name="Kalinowski J."/>
            <person name="Ruckert C."/>
        </authorList>
    </citation>
    <scope>NUCLEOTIDE SEQUENCE</scope>
    <source>
        <strain evidence="9">JCM 13064</strain>
    </source>
</reference>
<evidence type="ECO:0000256" key="1">
    <source>
        <dbReference type="ARBA" id="ARBA00004162"/>
    </source>
</evidence>
<keyword evidence="3 7" id="KW-0812">Transmembrane</keyword>
<evidence type="ECO:0000313" key="9">
    <source>
        <dbReference type="EMBL" id="GGK77223.1"/>
    </source>
</evidence>
<feature type="region of interest" description="Disordered" evidence="6">
    <location>
        <begin position="368"/>
        <end position="391"/>
    </location>
</feature>
<dbReference type="InterPro" id="IPR007168">
    <property type="entry name" value="Phageshock_PspC_N"/>
</dbReference>
<dbReference type="Pfam" id="PF04024">
    <property type="entry name" value="PspC"/>
    <property type="match status" value="1"/>
</dbReference>
<dbReference type="PANTHER" id="PTHR33885">
    <property type="entry name" value="PHAGE SHOCK PROTEIN C"/>
    <property type="match status" value="1"/>
</dbReference>
<comment type="caution">
    <text evidence="9">The sequence shown here is derived from an EMBL/GenBank/DDBJ whole genome shotgun (WGS) entry which is preliminary data.</text>
</comment>
<feature type="compositionally biased region" description="Low complexity" evidence="6">
    <location>
        <begin position="252"/>
        <end position="279"/>
    </location>
</feature>
<feature type="transmembrane region" description="Helical" evidence="7">
    <location>
        <begin position="124"/>
        <end position="141"/>
    </location>
</feature>
<feature type="region of interest" description="Disordered" evidence="6">
    <location>
        <begin position="1"/>
        <end position="22"/>
    </location>
</feature>
<feature type="domain" description="Phage shock protein PspC N-terminal" evidence="8">
    <location>
        <begin position="25"/>
        <end position="77"/>
    </location>
</feature>
<dbReference type="InterPro" id="IPR052027">
    <property type="entry name" value="PspC"/>
</dbReference>
<evidence type="ECO:0000313" key="10">
    <source>
        <dbReference type="Proteomes" id="UP000645217"/>
    </source>
</evidence>
<feature type="compositionally biased region" description="Low complexity" evidence="6">
    <location>
        <begin position="325"/>
        <end position="345"/>
    </location>
</feature>
<dbReference type="Proteomes" id="UP000645217">
    <property type="component" value="Unassembled WGS sequence"/>
</dbReference>
<dbReference type="EMBL" id="BMNT01000009">
    <property type="protein sequence ID" value="GGK77223.1"/>
    <property type="molecule type" value="Genomic_DNA"/>
</dbReference>
<feature type="transmembrane region" description="Helical" evidence="7">
    <location>
        <begin position="420"/>
        <end position="440"/>
    </location>
</feature>
<keyword evidence="10" id="KW-1185">Reference proteome</keyword>